<dbReference type="GO" id="GO:0016151">
    <property type="term" value="F:nickel cation binding"/>
    <property type="evidence" value="ECO:0007669"/>
    <property type="project" value="UniProtKB-UniRule"/>
</dbReference>
<evidence type="ECO:0000256" key="2">
    <source>
        <dbReference type="ARBA" id="ARBA00023186"/>
    </source>
</evidence>
<dbReference type="InterPro" id="IPR038277">
    <property type="entry name" value="UreF_sf"/>
</dbReference>
<dbReference type="Gene3D" id="1.10.4190.10">
    <property type="entry name" value="Urease accessory protein UreF"/>
    <property type="match status" value="1"/>
</dbReference>
<comment type="similarity">
    <text evidence="3">Belongs to the UreF family.</text>
</comment>
<dbReference type="Proteomes" id="UP000186292">
    <property type="component" value="Unassembled WGS sequence"/>
</dbReference>
<comment type="function">
    <text evidence="3">Required for maturation of urease via the functional incorporation of the urease nickel metallocenter.</text>
</comment>
<evidence type="ECO:0000256" key="1">
    <source>
        <dbReference type="ARBA" id="ARBA00022988"/>
    </source>
</evidence>
<dbReference type="InterPro" id="IPR002639">
    <property type="entry name" value="UreF"/>
</dbReference>
<dbReference type="OrthoDB" id="9798772at2"/>
<evidence type="ECO:0000313" key="5">
    <source>
        <dbReference type="Proteomes" id="UP000186292"/>
    </source>
</evidence>
<comment type="subunit">
    <text evidence="3">UreD, UreF and UreG form a complex that acts as a GTP-hydrolysis-dependent molecular chaperone, activating the urease apoprotein by helping to assemble the nickel containing metallocenter of UreC. The UreE protein probably delivers the nickel.</text>
</comment>
<organism evidence="4 5">
    <name type="scientific">Corynebacterium appendicis CIP 107643</name>
    <dbReference type="NCBI Taxonomy" id="1161099"/>
    <lineage>
        <taxon>Bacteria</taxon>
        <taxon>Bacillati</taxon>
        <taxon>Actinomycetota</taxon>
        <taxon>Actinomycetes</taxon>
        <taxon>Mycobacteriales</taxon>
        <taxon>Corynebacteriaceae</taxon>
        <taxon>Corynebacterium</taxon>
    </lineage>
</organism>
<dbReference type="PANTHER" id="PTHR33620:SF1">
    <property type="entry name" value="UREASE ACCESSORY PROTEIN F"/>
    <property type="match status" value="1"/>
</dbReference>
<dbReference type="STRING" id="1161099.SAMN05444817_11216"/>
<dbReference type="HAMAP" id="MF_01385">
    <property type="entry name" value="UreF"/>
    <property type="match status" value="1"/>
</dbReference>
<dbReference type="PIRSF" id="PIRSF009467">
    <property type="entry name" value="Ureas_acces_UreF"/>
    <property type="match status" value="1"/>
</dbReference>
<keyword evidence="2 3" id="KW-0143">Chaperone</keyword>
<dbReference type="GO" id="GO:0005737">
    <property type="term" value="C:cytoplasm"/>
    <property type="evidence" value="ECO:0007669"/>
    <property type="project" value="UniProtKB-SubCell"/>
</dbReference>
<evidence type="ECO:0000313" key="4">
    <source>
        <dbReference type="EMBL" id="SIS54048.1"/>
    </source>
</evidence>
<evidence type="ECO:0000256" key="3">
    <source>
        <dbReference type="HAMAP-Rule" id="MF_01385"/>
    </source>
</evidence>
<keyword evidence="1 3" id="KW-0996">Nickel insertion</keyword>
<dbReference type="PANTHER" id="PTHR33620">
    <property type="entry name" value="UREASE ACCESSORY PROTEIN F"/>
    <property type="match status" value="1"/>
</dbReference>
<keyword evidence="5" id="KW-1185">Reference proteome</keyword>
<protein>
    <recommendedName>
        <fullName evidence="3">Urease accessory protein UreF</fullName>
    </recommendedName>
</protein>
<reference evidence="5" key="1">
    <citation type="submission" date="2017-01" db="EMBL/GenBank/DDBJ databases">
        <authorList>
            <person name="Varghese N."/>
            <person name="Submissions S."/>
        </authorList>
    </citation>
    <scope>NUCLEOTIDE SEQUENCE [LARGE SCALE GENOMIC DNA]</scope>
    <source>
        <strain evidence="5">DSM 44531</strain>
    </source>
</reference>
<gene>
    <name evidence="3" type="primary">ureF</name>
    <name evidence="4" type="ORF">SAMN05444817_11216</name>
</gene>
<sequence>MQSTHTKPNSDLVVWHITDSALPTGAFAHSAGMETFIQDGEIDDPESFSVWLRDYLYQATFGEALSARFAARLGAKDLPLEEAAEQLHELDALTHATQTPKQLRVSMNSMGRRMSKVARIVDPENALVEEYDGGLKERRYKGNPGIAAGLLLGAAGVDEHTAVRAYLMQMATSMVQNAIRAIPLGQDAGQRILVEIYPYIDAFAEVTLKHDWHDLGVTAPRLEQAQMAHEHLRSRMFMS</sequence>
<dbReference type="RefSeq" id="WP_076599733.1">
    <property type="nucleotide sequence ID" value="NZ_CP046976.1"/>
</dbReference>
<dbReference type="AlphaFoldDB" id="A0A1N7JXJ1"/>
<dbReference type="EMBL" id="FTOF01000012">
    <property type="protein sequence ID" value="SIS54048.1"/>
    <property type="molecule type" value="Genomic_DNA"/>
</dbReference>
<accession>A0A1N7JXJ1</accession>
<name>A0A1N7JXJ1_9CORY</name>
<keyword evidence="3" id="KW-0963">Cytoplasm</keyword>
<dbReference type="Pfam" id="PF01730">
    <property type="entry name" value="UreF"/>
    <property type="match status" value="1"/>
</dbReference>
<comment type="subcellular location">
    <subcellularLocation>
        <location evidence="3">Cytoplasm</location>
    </subcellularLocation>
</comment>
<proteinExistence type="inferred from homology"/>